<keyword evidence="12 19" id="KW-0133">Cell shape</keyword>
<comment type="pathway">
    <text evidence="4 19">Cell wall biogenesis; peptidoglycan biosynthesis.</text>
</comment>
<dbReference type="GO" id="GO:0008762">
    <property type="term" value="F:UDP-N-acetylmuramate dehydrogenase activity"/>
    <property type="evidence" value="ECO:0007669"/>
    <property type="project" value="UniProtKB-UniRule"/>
</dbReference>
<dbReference type="Pfam" id="PF01565">
    <property type="entry name" value="FAD_binding_4"/>
    <property type="match status" value="1"/>
</dbReference>
<dbReference type="Gene3D" id="3.90.78.10">
    <property type="entry name" value="UDP-N-acetylenolpyruvoylglucosamine reductase, C-terminal domain"/>
    <property type="match status" value="1"/>
</dbReference>
<evidence type="ECO:0000256" key="6">
    <source>
        <dbReference type="ARBA" id="ARBA00015188"/>
    </source>
</evidence>
<dbReference type="InterPro" id="IPR011601">
    <property type="entry name" value="MurB_C"/>
</dbReference>
<dbReference type="NCBIfam" id="TIGR00179">
    <property type="entry name" value="murB"/>
    <property type="match status" value="1"/>
</dbReference>
<evidence type="ECO:0000256" key="12">
    <source>
        <dbReference type="ARBA" id="ARBA00022960"/>
    </source>
</evidence>
<dbReference type="GO" id="GO:0008360">
    <property type="term" value="P:regulation of cell shape"/>
    <property type="evidence" value="ECO:0007669"/>
    <property type="project" value="UniProtKB-KW"/>
</dbReference>
<feature type="active site" evidence="19">
    <location>
        <position position="333"/>
    </location>
</feature>
<feature type="active site" description="Proton donor" evidence="19">
    <location>
        <position position="237"/>
    </location>
</feature>
<comment type="catalytic activity">
    <reaction evidence="18 19">
        <text>UDP-N-acetyl-alpha-D-muramate + NADP(+) = UDP-N-acetyl-3-O-(1-carboxyvinyl)-alpha-D-glucosamine + NADPH + H(+)</text>
        <dbReference type="Rhea" id="RHEA:12248"/>
        <dbReference type="ChEBI" id="CHEBI:15378"/>
        <dbReference type="ChEBI" id="CHEBI:57783"/>
        <dbReference type="ChEBI" id="CHEBI:58349"/>
        <dbReference type="ChEBI" id="CHEBI:68483"/>
        <dbReference type="ChEBI" id="CHEBI:70757"/>
        <dbReference type="EC" id="1.3.1.98"/>
    </reaction>
</comment>
<evidence type="ECO:0000256" key="2">
    <source>
        <dbReference type="ARBA" id="ARBA00003921"/>
    </source>
</evidence>
<dbReference type="Gene3D" id="3.30.43.10">
    <property type="entry name" value="Uridine Diphospho-n-acetylenolpyruvylglucosamine Reductase, domain 2"/>
    <property type="match status" value="1"/>
</dbReference>
<evidence type="ECO:0000313" key="22">
    <source>
        <dbReference type="Proteomes" id="UP000233618"/>
    </source>
</evidence>
<evidence type="ECO:0000256" key="19">
    <source>
        <dbReference type="HAMAP-Rule" id="MF_00037"/>
    </source>
</evidence>
<evidence type="ECO:0000256" key="18">
    <source>
        <dbReference type="ARBA" id="ARBA00048914"/>
    </source>
</evidence>
<dbReference type="EMBL" id="MVDE01000059">
    <property type="protein sequence ID" value="PKQ60571.1"/>
    <property type="molecule type" value="Genomic_DNA"/>
</dbReference>
<keyword evidence="7 19" id="KW-0963">Cytoplasm</keyword>
<dbReference type="SUPFAM" id="SSF56194">
    <property type="entry name" value="Uridine diphospho-N-Acetylenolpyruvylglucosamine reductase, MurB, C-terminal domain"/>
    <property type="match status" value="1"/>
</dbReference>
<reference evidence="21 22" key="1">
    <citation type="journal article" date="2017" name="Front. Microbiol.">
        <title>Labilibaculum manganireducens gen. nov., sp. nov. and Labilibaculum filiforme sp. nov., Novel Bacteroidetes Isolated from Subsurface Sediments of the Baltic Sea.</title>
        <authorList>
            <person name="Vandieken V."/>
            <person name="Marshall I.P."/>
            <person name="Niemann H."/>
            <person name="Engelen B."/>
            <person name="Cypionka H."/>
        </authorList>
    </citation>
    <scope>NUCLEOTIDE SEQUENCE [LARGE SCALE GENOMIC DNA]</scope>
    <source>
        <strain evidence="21 22">59.10-2M</strain>
    </source>
</reference>
<dbReference type="Gene3D" id="3.30.465.10">
    <property type="match status" value="1"/>
</dbReference>
<dbReference type="PANTHER" id="PTHR21071">
    <property type="entry name" value="UDP-N-ACETYLENOLPYRUVOYLGLUCOSAMINE REDUCTASE"/>
    <property type="match status" value="1"/>
</dbReference>
<dbReference type="SUPFAM" id="SSF56176">
    <property type="entry name" value="FAD-binding/transporter-associated domain-like"/>
    <property type="match status" value="1"/>
</dbReference>
<evidence type="ECO:0000256" key="4">
    <source>
        <dbReference type="ARBA" id="ARBA00004752"/>
    </source>
</evidence>
<dbReference type="InterPro" id="IPR016166">
    <property type="entry name" value="FAD-bd_PCMH"/>
</dbReference>
<evidence type="ECO:0000256" key="8">
    <source>
        <dbReference type="ARBA" id="ARBA00022618"/>
    </source>
</evidence>
<comment type="similarity">
    <text evidence="19">Belongs to the MurB family.</text>
</comment>
<evidence type="ECO:0000256" key="16">
    <source>
        <dbReference type="ARBA" id="ARBA00023316"/>
    </source>
</evidence>
<keyword evidence="11 19" id="KW-0521">NADP</keyword>
<evidence type="ECO:0000256" key="11">
    <source>
        <dbReference type="ARBA" id="ARBA00022857"/>
    </source>
</evidence>
<name>A0A2N3HR82_9BACT</name>
<evidence type="ECO:0000256" key="9">
    <source>
        <dbReference type="ARBA" id="ARBA00022630"/>
    </source>
</evidence>
<evidence type="ECO:0000256" key="10">
    <source>
        <dbReference type="ARBA" id="ARBA00022827"/>
    </source>
</evidence>
<dbReference type="PANTHER" id="PTHR21071:SF4">
    <property type="entry name" value="UDP-N-ACETYLENOLPYRUVOYLGLUCOSAMINE REDUCTASE"/>
    <property type="match status" value="1"/>
</dbReference>
<evidence type="ECO:0000256" key="13">
    <source>
        <dbReference type="ARBA" id="ARBA00022984"/>
    </source>
</evidence>
<dbReference type="InterPro" id="IPR036635">
    <property type="entry name" value="MurB_C_sf"/>
</dbReference>
<keyword evidence="13 19" id="KW-0573">Peptidoglycan synthesis</keyword>
<dbReference type="InterPro" id="IPR016167">
    <property type="entry name" value="FAD-bd_PCMH_sub1"/>
</dbReference>
<feature type="domain" description="FAD-binding PCMH-type" evidence="20">
    <location>
        <begin position="17"/>
        <end position="189"/>
    </location>
</feature>
<evidence type="ECO:0000256" key="15">
    <source>
        <dbReference type="ARBA" id="ARBA00023306"/>
    </source>
</evidence>
<keyword evidence="8 19" id="KW-0132">Cell division</keyword>
<evidence type="ECO:0000256" key="14">
    <source>
        <dbReference type="ARBA" id="ARBA00023002"/>
    </source>
</evidence>
<sequence>MASLRKNFSLKNYNTFGIEANARYFFEFDTVEEIQDFLSKNDILNIQYLLMGGGSNLLFTDDFNGLIIHPNVKGIKILEEDDDSVLVRAGANEDWDEFVAWCVENHLSGIENLSLIPGVVGAAPIQNIGAYGVEVKDVIESVEAISIDSNKKVTFSNAHCEFDYRYSVFKNEYKNQFIITHVNFRLSKQAEYKIHYGAIARELEAYDEVNLKNIREVIIKIRESKLPDPKILGNAGSFFKNPVLAKTEADALKAKHEDMPVYELNETQSKLAAGWLIEQCGWKGKQIGDAGVHKDQALVIVNHGHAKGSEILELANEIRKSVLYKFGVKLEMEVNAV</sequence>
<dbReference type="HAMAP" id="MF_00037">
    <property type="entry name" value="MurB"/>
    <property type="match status" value="1"/>
</dbReference>
<protein>
    <recommendedName>
        <fullName evidence="6 19">UDP-N-acetylenolpyruvoylglucosamine reductase</fullName>
        <ecNumber evidence="5 19">1.3.1.98</ecNumber>
    </recommendedName>
    <alternativeName>
        <fullName evidence="17 19">UDP-N-acetylmuramate dehydrogenase</fullName>
    </alternativeName>
</protein>
<comment type="subcellular location">
    <subcellularLocation>
        <location evidence="3 19">Cytoplasm</location>
    </subcellularLocation>
</comment>
<dbReference type="InterPro" id="IPR036318">
    <property type="entry name" value="FAD-bd_PCMH-like_sf"/>
</dbReference>
<keyword evidence="10 19" id="KW-0274">FAD</keyword>
<dbReference type="NCBIfam" id="NF000755">
    <property type="entry name" value="PRK00046.1"/>
    <property type="match status" value="1"/>
</dbReference>
<evidence type="ECO:0000256" key="3">
    <source>
        <dbReference type="ARBA" id="ARBA00004496"/>
    </source>
</evidence>
<dbReference type="NCBIfam" id="NF010478">
    <property type="entry name" value="PRK13903.1"/>
    <property type="match status" value="1"/>
</dbReference>
<keyword evidence="14 19" id="KW-0560">Oxidoreductase</keyword>
<evidence type="ECO:0000256" key="5">
    <source>
        <dbReference type="ARBA" id="ARBA00012518"/>
    </source>
</evidence>
<keyword evidence="22" id="KW-1185">Reference proteome</keyword>
<feature type="active site" evidence="19">
    <location>
        <position position="165"/>
    </location>
</feature>
<dbReference type="GO" id="GO:0071555">
    <property type="term" value="P:cell wall organization"/>
    <property type="evidence" value="ECO:0007669"/>
    <property type="project" value="UniProtKB-KW"/>
</dbReference>
<dbReference type="InterPro" id="IPR016169">
    <property type="entry name" value="FAD-bd_PCMH_sub2"/>
</dbReference>
<accession>A0A2N3HR82</accession>
<keyword evidence="15 19" id="KW-0131">Cell cycle</keyword>
<keyword evidence="16 19" id="KW-0961">Cell wall biogenesis/degradation</keyword>
<comment type="cofactor">
    <cofactor evidence="1 19">
        <name>FAD</name>
        <dbReference type="ChEBI" id="CHEBI:57692"/>
    </cofactor>
</comment>
<keyword evidence="9 19" id="KW-0285">Flavoprotein</keyword>
<dbReference type="InterPro" id="IPR003170">
    <property type="entry name" value="MurB"/>
</dbReference>
<comment type="function">
    <text evidence="2 19">Cell wall formation.</text>
</comment>
<proteinExistence type="inferred from homology"/>
<dbReference type="Proteomes" id="UP000233618">
    <property type="component" value="Unassembled WGS sequence"/>
</dbReference>
<gene>
    <name evidence="19" type="primary">murB</name>
    <name evidence="21" type="ORF">BZG01_20835</name>
</gene>
<dbReference type="RefSeq" id="WP_101311786.1">
    <property type="nucleotide sequence ID" value="NZ_CAXXEE010000003.1"/>
</dbReference>
<dbReference type="EC" id="1.3.1.98" evidence="5 19"/>
<dbReference type="UniPathway" id="UPA00219"/>
<evidence type="ECO:0000256" key="17">
    <source>
        <dbReference type="ARBA" id="ARBA00031026"/>
    </source>
</evidence>
<dbReference type="GO" id="GO:0005829">
    <property type="term" value="C:cytosol"/>
    <property type="evidence" value="ECO:0007669"/>
    <property type="project" value="TreeGrafter"/>
</dbReference>
<dbReference type="AlphaFoldDB" id="A0A2N3HR82"/>
<dbReference type="Pfam" id="PF02873">
    <property type="entry name" value="MurB_C"/>
    <property type="match status" value="1"/>
</dbReference>
<dbReference type="GO" id="GO:0009252">
    <property type="term" value="P:peptidoglycan biosynthetic process"/>
    <property type="evidence" value="ECO:0007669"/>
    <property type="project" value="UniProtKB-UniRule"/>
</dbReference>
<dbReference type="GO" id="GO:0071949">
    <property type="term" value="F:FAD binding"/>
    <property type="evidence" value="ECO:0007669"/>
    <property type="project" value="InterPro"/>
</dbReference>
<evidence type="ECO:0000259" key="20">
    <source>
        <dbReference type="PROSITE" id="PS51387"/>
    </source>
</evidence>
<organism evidence="21 22">
    <name type="scientific">Labilibaculum manganireducens</name>
    <dbReference type="NCBI Taxonomy" id="1940525"/>
    <lineage>
        <taxon>Bacteria</taxon>
        <taxon>Pseudomonadati</taxon>
        <taxon>Bacteroidota</taxon>
        <taxon>Bacteroidia</taxon>
        <taxon>Marinilabiliales</taxon>
        <taxon>Marinifilaceae</taxon>
        <taxon>Labilibaculum</taxon>
    </lineage>
</organism>
<evidence type="ECO:0000313" key="21">
    <source>
        <dbReference type="EMBL" id="PKQ60571.1"/>
    </source>
</evidence>
<evidence type="ECO:0000256" key="1">
    <source>
        <dbReference type="ARBA" id="ARBA00001974"/>
    </source>
</evidence>
<dbReference type="PROSITE" id="PS51387">
    <property type="entry name" value="FAD_PCMH"/>
    <property type="match status" value="1"/>
</dbReference>
<dbReference type="GO" id="GO:0051301">
    <property type="term" value="P:cell division"/>
    <property type="evidence" value="ECO:0007669"/>
    <property type="project" value="UniProtKB-KW"/>
</dbReference>
<comment type="caution">
    <text evidence="21">The sequence shown here is derived from an EMBL/GenBank/DDBJ whole genome shotgun (WGS) entry which is preliminary data.</text>
</comment>
<dbReference type="InterPro" id="IPR006094">
    <property type="entry name" value="Oxid_FAD_bind_N"/>
</dbReference>
<evidence type="ECO:0000256" key="7">
    <source>
        <dbReference type="ARBA" id="ARBA00022490"/>
    </source>
</evidence>